<gene>
    <name evidence="2" type="ORF">EYF80_022794</name>
</gene>
<keyword evidence="3" id="KW-1185">Reference proteome</keyword>
<sequence length="176" mass="19223">MEEARAGKGSGLRGSPPFASRRSSRSILSIRSGSRSQSAPTELKAAGFESSQAACGRRSISSPSRRARPLQVFGGRLSARVKDFTQRHVVFVSVHRSALCMHACTSEVTSERWMSVETETKGCVYLTPPTTEVTYSPERSSILKTRQELTGSELQILCQGPNGIQQRVAGKHLTFH</sequence>
<accession>A0A4Z2HN98</accession>
<dbReference type="AlphaFoldDB" id="A0A4Z2HN98"/>
<name>A0A4Z2HN98_9TELE</name>
<feature type="compositionally biased region" description="Low complexity" evidence="1">
    <location>
        <begin position="25"/>
        <end position="38"/>
    </location>
</feature>
<comment type="caution">
    <text evidence="2">The sequence shown here is derived from an EMBL/GenBank/DDBJ whole genome shotgun (WGS) entry which is preliminary data.</text>
</comment>
<proteinExistence type="predicted"/>
<reference evidence="2 3" key="1">
    <citation type="submission" date="2019-03" db="EMBL/GenBank/DDBJ databases">
        <title>First draft genome of Liparis tanakae, snailfish: a comprehensive survey of snailfish specific genes.</title>
        <authorList>
            <person name="Kim W."/>
            <person name="Song I."/>
            <person name="Jeong J.-H."/>
            <person name="Kim D."/>
            <person name="Kim S."/>
            <person name="Ryu S."/>
            <person name="Song J.Y."/>
            <person name="Lee S.K."/>
        </authorList>
    </citation>
    <scope>NUCLEOTIDE SEQUENCE [LARGE SCALE GENOMIC DNA]</scope>
    <source>
        <tissue evidence="2">Muscle</tissue>
    </source>
</reference>
<dbReference type="Proteomes" id="UP000314294">
    <property type="component" value="Unassembled WGS sequence"/>
</dbReference>
<organism evidence="2 3">
    <name type="scientific">Liparis tanakae</name>
    <name type="common">Tanaka's snailfish</name>
    <dbReference type="NCBI Taxonomy" id="230148"/>
    <lineage>
        <taxon>Eukaryota</taxon>
        <taxon>Metazoa</taxon>
        <taxon>Chordata</taxon>
        <taxon>Craniata</taxon>
        <taxon>Vertebrata</taxon>
        <taxon>Euteleostomi</taxon>
        <taxon>Actinopterygii</taxon>
        <taxon>Neopterygii</taxon>
        <taxon>Teleostei</taxon>
        <taxon>Neoteleostei</taxon>
        <taxon>Acanthomorphata</taxon>
        <taxon>Eupercaria</taxon>
        <taxon>Perciformes</taxon>
        <taxon>Cottioidei</taxon>
        <taxon>Cottales</taxon>
        <taxon>Liparidae</taxon>
        <taxon>Liparis</taxon>
    </lineage>
</organism>
<evidence type="ECO:0000256" key="1">
    <source>
        <dbReference type="SAM" id="MobiDB-lite"/>
    </source>
</evidence>
<feature type="region of interest" description="Disordered" evidence="1">
    <location>
        <begin position="1"/>
        <end position="67"/>
    </location>
</feature>
<evidence type="ECO:0000313" key="2">
    <source>
        <dbReference type="EMBL" id="TNN67021.1"/>
    </source>
</evidence>
<evidence type="ECO:0000313" key="3">
    <source>
        <dbReference type="Proteomes" id="UP000314294"/>
    </source>
</evidence>
<dbReference type="EMBL" id="SRLO01000211">
    <property type="protein sequence ID" value="TNN67021.1"/>
    <property type="molecule type" value="Genomic_DNA"/>
</dbReference>
<protein>
    <submittedName>
        <fullName evidence="2">Uncharacterized protein</fullName>
    </submittedName>
</protein>